<dbReference type="InterPro" id="IPR006175">
    <property type="entry name" value="YjgF/YER057c/UK114"/>
</dbReference>
<organism evidence="2 3">
    <name type="scientific">Pikeienuella piscinae</name>
    <dbReference type="NCBI Taxonomy" id="2748098"/>
    <lineage>
        <taxon>Bacteria</taxon>
        <taxon>Pseudomonadati</taxon>
        <taxon>Pseudomonadota</taxon>
        <taxon>Alphaproteobacteria</taxon>
        <taxon>Rhodobacterales</taxon>
        <taxon>Paracoccaceae</taxon>
        <taxon>Pikeienuella</taxon>
    </lineage>
</organism>
<sequence length="116" mass="12299">MTIERFESGPRMSMAVAHGGLVFTAGQVAAKNAGAAIDVQTAEILEKIDSLLATAGTDKSRLLSVSIWISDMADFDAMNAVYDAWVDKKNPPARACVEAKLASDKFIVEIAAIAAR</sequence>
<dbReference type="PROSITE" id="PS01094">
    <property type="entry name" value="UPF0076"/>
    <property type="match status" value="1"/>
</dbReference>
<dbReference type="InterPro" id="IPR019897">
    <property type="entry name" value="RidA_CS"/>
</dbReference>
<dbReference type="EMBL" id="CP049056">
    <property type="protein sequence ID" value="QIE57020.1"/>
    <property type="molecule type" value="Genomic_DNA"/>
</dbReference>
<dbReference type="PANTHER" id="PTHR47328">
    <property type="match status" value="1"/>
</dbReference>
<dbReference type="PANTHER" id="PTHR47328:SF1">
    <property type="entry name" value="RUTC FAMILY PROTEIN YOAB"/>
    <property type="match status" value="1"/>
</dbReference>
<evidence type="ECO:0000313" key="3">
    <source>
        <dbReference type="Proteomes" id="UP000503336"/>
    </source>
</evidence>
<comment type="similarity">
    <text evidence="1">Belongs to the RutC family.</text>
</comment>
<dbReference type="RefSeq" id="WP_165101179.1">
    <property type="nucleotide sequence ID" value="NZ_CP049056.1"/>
</dbReference>
<dbReference type="Proteomes" id="UP000503336">
    <property type="component" value="Chromosome"/>
</dbReference>
<dbReference type="KEGG" id="hdh:G5B40_17195"/>
<evidence type="ECO:0000256" key="1">
    <source>
        <dbReference type="ARBA" id="ARBA00010552"/>
    </source>
</evidence>
<dbReference type="AlphaFoldDB" id="A0A7L5BXB4"/>
<keyword evidence="3" id="KW-1185">Reference proteome</keyword>
<name>A0A7L5BXB4_9RHOB</name>
<protein>
    <submittedName>
        <fullName evidence="2">RidA family protein</fullName>
    </submittedName>
</protein>
<dbReference type="CDD" id="cd06150">
    <property type="entry name" value="YjgF_YER057c_UK114_like_2"/>
    <property type="match status" value="1"/>
</dbReference>
<dbReference type="SUPFAM" id="SSF55298">
    <property type="entry name" value="YjgF-like"/>
    <property type="match status" value="1"/>
</dbReference>
<gene>
    <name evidence="2" type="ORF">G5B40_17195</name>
</gene>
<dbReference type="Gene3D" id="3.30.1330.40">
    <property type="entry name" value="RutC-like"/>
    <property type="match status" value="1"/>
</dbReference>
<evidence type="ECO:0000313" key="2">
    <source>
        <dbReference type="EMBL" id="QIE57020.1"/>
    </source>
</evidence>
<reference evidence="2 3" key="1">
    <citation type="submission" date="2020-02" db="EMBL/GenBank/DDBJ databases">
        <title>complete genome sequence of Rhodobacteraceae bacterium.</title>
        <authorList>
            <person name="Park J."/>
            <person name="Kim Y.-S."/>
            <person name="Kim K.-H."/>
        </authorList>
    </citation>
    <scope>NUCLEOTIDE SEQUENCE [LARGE SCALE GENOMIC DNA]</scope>
    <source>
        <strain evidence="2 3">RR4-56</strain>
    </source>
</reference>
<dbReference type="Pfam" id="PF01042">
    <property type="entry name" value="Ribonuc_L-PSP"/>
    <property type="match status" value="1"/>
</dbReference>
<dbReference type="InterPro" id="IPR035709">
    <property type="entry name" value="YoaB-like"/>
</dbReference>
<dbReference type="InterPro" id="IPR035959">
    <property type="entry name" value="RutC-like_sf"/>
</dbReference>
<accession>A0A7L5BXB4</accession>
<proteinExistence type="inferred from homology"/>